<dbReference type="EMBL" id="HACA01016105">
    <property type="protein sequence ID" value="CDW33466.1"/>
    <property type="molecule type" value="Transcribed_RNA"/>
</dbReference>
<reference evidence="2" key="1">
    <citation type="submission" date="2014-05" db="EMBL/GenBank/DDBJ databases">
        <authorList>
            <person name="Chronopoulou M."/>
        </authorList>
    </citation>
    <scope>NUCLEOTIDE SEQUENCE</scope>
    <source>
        <tissue evidence="2">Whole organism</tissue>
    </source>
</reference>
<organism evidence="2">
    <name type="scientific">Lepeophtheirus salmonis</name>
    <name type="common">Salmon louse</name>
    <name type="synonym">Caligus salmonis</name>
    <dbReference type="NCBI Taxonomy" id="72036"/>
    <lineage>
        <taxon>Eukaryota</taxon>
        <taxon>Metazoa</taxon>
        <taxon>Ecdysozoa</taxon>
        <taxon>Arthropoda</taxon>
        <taxon>Crustacea</taxon>
        <taxon>Multicrustacea</taxon>
        <taxon>Hexanauplia</taxon>
        <taxon>Copepoda</taxon>
        <taxon>Siphonostomatoida</taxon>
        <taxon>Caligidae</taxon>
        <taxon>Lepeophtheirus</taxon>
    </lineage>
</organism>
<sequence length="156" mass="17809">MSGELGCQKLLDTFKRSLALDDLLSFVAVVTICFFLLFCSQVIFNYPSERNFAQVHLLGRTANRHHWITSKVVFDTYNQCLCSYCSFPTLPRLSGDCSLGFKSLFNAIHGRPADLEVIGNLGRGLLALEHFQHKISFGFHFVVFLRRLKKIVNIYK</sequence>
<proteinExistence type="predicted"/>
<name>A0A0K2U6X4_LEPSM</name>
<keyword evidence="1" id="KW-0472">Membrane</keyword>
<dbReference type="AlphaFoldDB" id="A0A0K2U6X4"/>
<accession>A0A0K2U6X4</accession>
<feature type="transmembrane region" description="Helical" evidence="1">
    <location>
        <begin position="23"/>
        <end position="44"/>
    </location>
</feature>
<keyword evidence="1" id="KW-1133">Transmembrane helix</keyword>
<protein>
    <submittedName>
        <fullName evidence="2">Uncharacterized protein</fullName>
    </submittedName>
</protein>
<keyword evidence="1" id="KW-0812">Transmembrane</keyword>
<evidence type="ECO:0000256" key="1">
    <source>
        <dbReference type="SAM" id="Phobius"/>
    </source>
</evidence>
<evidence type="ECO:0000313" key="2">
    <source>
        <dbReference type="EMBL" id="CDW33466.1"/>
    </source>
</evidence>